<dbReference type="KEGG" id="bgo:BM43_5727"/>
<reference evidence="3" key="4">
    <citation type="submission" date="2022-09" db="EMBL/GenBank/DDBJ databases">
        <title>Genomic of Burkholderia gladioli.</title>
        <authorList>
            <person name="Wu H."/>
        </authorList>
    </citation>
    <scope>NUCLEOTIDE SEQUENCE</scope>
    <source>
        <strain evidence="3">ZN-S4</strain>
    </source>
</reference>
<sequence length="84" mass="9145">MKLSLTIDSNPLDIELDEVVAGLLGVRLGLPPAPVAALQAPITRHLNDTAGPWTLDAEHMRARILRKVILDIADPALLLRYLSD</sequence>
<dbReference type="EMBL" id="JPGG01000016">
    <property type="protein sequence ID" value="KGC15312.1"/>
    <property type="molecule type" value="Genomic_DNA"/>
</dbReference>
<reference evidence="1 4" key="1">
    <citation type="submission" date="2014-04" db="EMBL/GenBank/DDBJ databases">
        <authorList>
            <person name="Bishop-Lilly K.A."/>
            <person name="Broomall S.M."/>
            <person name="Chain P.S."/>
            <person name="Chertkov O."/>
            <person name="Coyne S.R."/>
            <person name="Daligault H.E."/>
            <person name="Davenport K.W."/>
            <person name="Erkkila T."/>
            <person name="Frey K.G."/>
            <person name="Gibbons H.S."/>
            <person name="Gu W."/>
            <person name="Jaissle J."/>
            <person name="Johnson S.L."/>
            <person name="Koroleva G.I."/>
            <person name="Ladner J.T."/>
            <person name="Lo C.-C."/>
            <person name="Minogue T.D."/>
            <person name="Munk C."/>
            <person name="Palacios G.F."/>
            <person name="Redden C.L."/>
            <person name="Rosenzweig C.N."/>
            <person name="Scholz M.B."/>
            <person name="Teshima H."/>
            <person name="Xu Y."/>
        </authorList>
    </citation>
    <scope>NUCLEOTIDE SEQUENCE [LARGE SCALE GENOMIC DNA]</scope>
    <source>
        <strain evidence="1">Gladioli</strain>
        <strain evidence="4">gladioli</strain>
    </source>
</reference>
<reference evidence="5" key="2">
    <citation type="submission" date="2017-09" db="EMBL/GenBank/DDBJ databases">
        <title>FDA dAtabase for Regulatory Grade micrObial Sequences (FDA-ARGOS): Supporting development and validation of Infectious Disease Dx tests.</title>
        <authorList>
            <person name="Minogue T."/>
            <person name="Wolcott M."/>
            <person name="Wasieloski L."/>
            <person name="Aguilar W."/>
            <person name="Moore D."/>
            <person name="Tallon L."/>
            <person name="Sadzewicz L."/>
            <person name="Ott S."/>
            <person name="Zhao X."/>
            <person name="Nagaraj S."/>
            <person name="Vavikolanu K."/>
            <person name="Aluvathingal J."/>
            <person name="Nadendla S."/>
            <person name="Sichtig H."/>
        </authorList>
    </citation>
    <scope>NUCLEOTIDE SEQUENCE [LARGE SCALE GENOMIC DNA]</scope>
    <source>
        <strain evidence="5">FDAARGOS_390</strain>
    </source>
</reference>
<dbReference type="AlphaFoldDB" id="A0A095W3H6"/>
<dbReference type="Proteomes" id="UP000029590">
    <property type="component" value="Unassembled WGS sequence"/>
</dbReference>
<dbReference type="EMBL" id="CP104215">
    <property type="protein sequence ID" value="UWX73731.1"/>
    <property type="molecule type" value="Genomic_DNA"/>
</dbReference>
<protein>
    <submittedName>
        <fullName evidence="2">Uncharacterized protein</fullName>
    </submittedName>
</protein>
<accession>A0A095W3H6</accession>
<dbReference type="Proteomes" id="UP000220629">
    <property type="component" value="Unassembled WGS sequence"/>
</dbReference>
<dbReference type="OMA" id="TIDAKHL"/>
<dbReference type="RefSeq" id="WP_013690806.1">
    <property type="nucleotide sequence ID" value="NZ_CADEPO010000003.1"/>
</dbReference>
<evidence type="ECO:0000313" key="1">
    <source>
        <dbReference type="EMBL" id="KGC15312.1"/>
    </source>
</evidence>
<reference evidence="2" key="3">
    <citation type="submission" date="2017-09" db="EMBL/GenBank/DDBJ databases">
        <title>FDA dAtabase for Regulatory Grade micrObial Sequences (FDA-ARGOS): Supporting development and validation of Infectious Disease Dx tests.</title>
        <authorList>
            <person name="Minogue T."/>
            <person name="Wolcott M."/>
            <person name="Wasieloski L."/>
            <person name="Aguilar W."/>
            <person name="Moore D."/>
            <person name="Tallon L.J."/>
            <person name="Sadzewicz L."/>
            <person name="Ott S."/>
            <person name="Zhao X."/>
            <person name="Nagaraj S."/>
            <person name="Vavikolanu K."/>
            <person name="Aluvathingal J."/>
            <person name="Nadendla S."/>
            <person name="Sichtig H."/>
        </authorList>
    </citation>
    <scope>NUCLEOTIDE SEQUENCE</scope>
    <source>
        <strain evidence="2">FDAARGOS_390</strain>
    </source>
</reference>
<dbReference type="EMBL" id="PDDY01000001">
    <property type="protein sequence ID" value="PEH43024.1"/>
    <property type="molecule type" value="Genomic_DNA"/>
</dbReference>
<proteinExistence type="predicted"/>
<gene>
    <name evidence="2" type="ORF">CRM94_13195</name>
    <name evidence="1" type="ORF">DM48_2038</name>
    <name evidence="3" type="ORF">NYZ96_19470</name>
</gene>
<name>A0A095W3H6_BURGA</name>
<evidence type="ECO:0000313" key="3">
    <source>
        <dbReference type="EMBL" id="UWX73731.1"/>
    </source>
</evidence>
<evidence type="ECO:0000313" key="2">
    <source>
        <dbReference type="EMBL" id="PEH43024.1"/>
    </source>
</evidence>
<accession>A0A095GD44</accession>
<dbReference type="OrthoDB" id="8929420at2"/>
<organism evidence="2 5">
    <name type="scientific">Burkholderia gladioli</name>
    <name type="common">Pseudomonas marginata</name>
    <name type="synonym">Phytomonas marginata</name>
    <dbReference type="NCBI Taxonomy" id="28095"/>
    <lineage>
        <taxon>Bacteria</taxon>
        <taxon>Pseudomonadati</taxon>
        <taxon>Pseudomonadota</taxon>
        <taxon>Betaproteobacteria</taxon>
        <taxon>Burkholderiales</taxon>
        <taxon>Burkholderiaceae</taxon>
        <taxon>Burkholderia</taxon>
    </lineage>
</organism>
<dbReference type="GeneID" id="66460178"/>
<evidence type="ECO:0000313" key="4">
    <source>
        <dbReference type="Proteomes" id="UP000029590"/>
    </source>
</evidence>
<dbReference type="Proteomes" id="UP001059745">
    <property type="component" value="Chromosome 2"/>
</dbReference>
<evidence type="ECO:0000313" key="5">
    <source>
        <dbReference type="Proteomes" id="UP000220629"/>
    </source>
</evidence>